<sequence length="470" mass="50940">MQFYSKAALQLVYDQVNRDNPGLPAVLSPDNAAITTGPTAVSVGQFGRNTRATFTAKPGTGVQGNAVLYYDRIDLTSMFPFNPVVYLKSSITTVKAALPYLNDALGITLSESDIVGPDTAITPPNATVRSLTLTVTATSPAFLGKLTFSYQIKSSGFYPNSGPGPKNLLQGNTAMGYFGTVDAKDLFTHAELSALAFLKGTKPVLLGDTEGWYKFYYNGKIIYLPITPLGNTVSWNTLYSEGLVYGTDDNGKYPAATPVNQSRIVTRDSASGGRSYFRIRLPSVGVDPMPAGTPPDSNISGSELQMFNYLRNGTWASLTGSWWTQWMITQNTVSTAVANSKIVTLSIQSWTQVPKTDTSTGWYWFPVLELVDKSNTLLGLESVFGKMDSTLTPIVFDIQNSLQVQPLVPGIPKTIDFLPITFDVDQSLAVKPLNPGAPKTIDFRPIPFKTEIYSPSKIDLGSTSGELDDF</sequence>
<dbReference type="RefSeq" id="YP_009278771.1">
    <property type="nucleotide sequence ID" value="NC_031010.1"/>
</dbReference>
<reference evidence="1 2" key="1">
    <citation type="submission" date="2016-06" db="EMBL/GenBank/DDBJ databases">
        <authorList>
            <person name="Kjaerup R.B."/>
            <person name="Dalgaard T.S."/>
            <person name="Juul-Madsen H.R."/>
        </authorList>
    </citation>
    <scope>NUCLEOTIDE SEQUENCE [LARGE SCALE GENOMIC DNA]</scope>
</reference>
<organism evidence="1 2">
    <name type="scientific">Erwinia phage vB_EamM_Kwan</name>
    <dbReference type="NCBI Taxonomy" id="1883374"/>
    <lineage>
        <taxon>Viruses</taxon>
        <taxon>Duplodnaviria</taxon>
        <taxon>Heunggongvirae</taxon>
        <taxon>Uroviricota</taxon>
        <taxon>Caudoviricetes</taxon>
        <taxon>Chimalliviridae</taxon>
        <taxon>Wellingtonvirus</taxon>
        <taxon>Wellingtonvirus wellington</taxon>
    </lineage>
</organism>
<evidence type="ECO:0000313" key="2">
    <source>
        <dbReference type="Proteomes" id="UP000202923"/>
    </source>
</evidence>
<dbReference type="KEGG" id="vg:29062010"/>
<dbReference type="InterPro" id="IPR057701">
    <property type="entry name" value="DUF7941"/>
</dbReference>
<dbReference type="GeneID" id="29062010"/>
<dbReference type="OrthoDB" id="5503at10239"/>
<accession>A0A1B2IE31</accession>
<evidence type="ECO:0000313" key="1">
    <source>
        <dbReference type="EMBL" id="ANZ49518.1"/>
    </source>
</evidence>
<dbReference type="Pfam" id="PF25613">
    <property type="entry name" value="DUF7941"/>
    <property type="match status" value="1"/>
</dbReference>
<gene>
    <name evidence="1" type="ORF">KWAN_166</name>
</gene>
<protein>
    <submittedName>
        <fullName evidence="1">Putative virion structural protein</fullName>
    </submittedName>
</protein>
<dbReference type="Proteomes" id="UP000202923">
    <property type="component" value="Genome"/>
</dbReference>
<dbReference type="EMBL" id="KX397369">
    <property type="protein sequence ID" value="ANZ49518.1"/>
    <property type="molecule type" value="Genomic_DNA"/>
</dbReference>
<name>A0A1B2IE31_9CAUD</name>
<proteinExistence type="predicted"/>